<keyword evidence="2" id="KW-1185">Reference proteome</keyword>
<proteinExistence type="predicted"/>
<evidence type="ECO:0000313" key="2">
    <source>
        <dbReference type="Proteomes" id="UP001165289"/>
    </source>
</evidence>
<name>A0AAV7JDE6_9METZ</name>
<evidence type="ECO:0000313" key="1">
    <source>
        <dbReference type="EMBL" id="KAI6646489.1"/>
    </source>
</evidence>
<reference evidence="1 2" key="1">
    <citation type="journal article" date="2023" name="BMC Biol.">
        <title>The compact genome of the sponge Oopsacas minuta (Hexactinellida) is lacking key metazoan core genes.</title>
        <authorList>
            <person name="Santini S."/>
            <person name="Schenkelaars Q."/>
            <person name="Jourda C."/>
            <person name="Duchesne M."/>
            <person name="Belahbib H."/>
            <person name="Rocher C."/>
            <person name="Selva M."/>
            <person name="Riesgo A."/>
            <person name="Vervoort M."/>
            <person name="Leys S.P."/>
            <person name="Kodjabachian L."/>
            <person name="Le Bivic A."/>
            <person name="Borchiellini C."/>
            <person name="Claverie J.M."/>
            <person name="Renard E."/>
        </authorList>
    </citation>
    <scope>NUCLEOTIDE SEQUENCE [LARGE SCALE GENOMIC DNA]</scope>
    <source>
        <strain evidence="1">SPO-2</strain>
    </source>
</reference>
<dbReference type="SUPFAM" id="SSF101898">
    <property type="entry name" value="NHL repeat"/>
    <property type="match status" value="1"/>
</dbReference>
<gene>
    <name evidence="1" type="ORF">LOD99_12610</name>
</gene>
<dbReference type="AlphaFoldDB" id="A0AAV7JDE6"/>
<protein>
    <submittedName>
        <fullName evidence="1">Uncharacterized protein</fullName>
    </submittedName>
</protein>
<accession>A0AAV7JDE6</accession>
<comment type="caution">
    <text evidence="1">The sequence shown here is derived from an EMBL/GenBank/DDBJ whole genome shotgun (WGS) entry which is preliminary data.</text>
</comment>
<dbReference type="EMBL" id="JAKMXF010000354">
    <property type="protein sequence ID" value="KAI6646489.1"/>
    <property type="molecule type" value="Genomic_DNA"/>
</dbReference>
<dbReference type="Proteomes" id="UP001165289">
    <property type="component" value="Unassembled WGS sequence"/>
</dbReference>
<sequence length="301" mass="34721">MPKRTSSDKEVKVKEAIIKKQKIETNSTHKLKEIYRFTKNKYREFDTLSSLRAFCLHSTRSLMAVLTETLDRHHTLVKIYTLDGDLVTIYDIFPSFCLIGLHLSDNIMLTTGINDELTRWNGYNAKSKKINIFYCDKDDKIYTFFDPRPLIALENTQIDIYSLDLDKVGAFTIQQMCRPLAIRIQDDNMVVLCSGLRRNIILRYSLSTKELLQTVKLNCSHFKSPLMGFTCLDPLSNLLIGSYTCDKLAVWYLNGRLRYYGNPGGYSSRLVGLALSNEFHIITATDYGIITHYYSGIYEHK</sequence>
<organism evidence="1 2">
    <name type="scientific">Oopsacas minuta</name>
    <dbReference type="NCBI Taxonomy" id="111878"/>
    <lineage>
        <taxon>Eukaryota</taxon>
        <taxon>Metazoa</taxon>
        <taxon>Porifera</taxon>
        <taxon>Hexactinellida</taxon>
        <taxon>Hexasterophora</taxon>
        <taxon>Lyssacinosida</taxon>
        <taxon>Leucopsacidae</taxon>
        <taxon>Oopsacas</taxon>
    </lineage>
</organism>